<keyword evidence="2" id="KW-1185">Reference proteome</keyword>
<keyword evidence="1" id="KW-0547">Nucleotide-binding</keyword>
<keyword evidence="1" id="KW-0067">ATP-binding</keyword>
<sequence>MRRSGLCRPYVYTTPPPILGRTSCLEVVSPSYTMKTRHISRSRGILEVLPEVLHGYYGAPIRGALAGNHKSAWIFVRSSLPRRGILKDEMTSRTELVSELSYQVEDSQRNILSRVTNKFVRKKPDTTNRYNTLTVKDWGQEFVSGSSELKLLRLPFFLFRKDFY</sequence>
<name>A0A2Z7CSC4_9LAMI</name>
<protein>
    <submittedName>
        <fullName evidence="1">DNA helicase Mer3</fullName>
    </submittedName>
</protein>
<keyword evidence="1" id="KW-0347">Helicase</keyword>
<evidence type="ECO:0000313" key="1">
    <source>
        <dbReference type="EMBL" id="KZV47574.1"/>
    </source>
</evidence>
<organism evidence="1 2">
    <name type="scientific">Dorcoceras hygrometricum</name>
    <dbReference type="NCBI Taxonomy" id="472368"/>
    <lineage>
        <taxon>Eukaryota</taxon>
        <taxon>Viridiplantae</taxon>
        <taxon>Streptophyta</taxon>
        <taxon>Embryophyta</taxon>
        <taxon>Tracheophyta</taxon>
        <taxon>Spermatophyta</taxon>
        <taxon>Magnoliopsida</taxon>
        <taxon>eudicotyledons</taxon>
        <taxon>Gunneridae</taxon>
        <taxon>Pentapetalae</taxon>
        <taxon>asterids</taxon>
        <taxon>lamiids</taxon>
        <taxon>Lamiales</taxon>
        <taxon>Gesneriaceae</taxon>
        <taxon>Didymocarpoideae</taxon>
        <taxon>Trichosporeae</taxon>
        <taxon>Loxocarpinae</taxon>
        <taxon>Dorcoceras</taxon>
    </lineage>
</organism>
<gene>
    <name evidence="1" type="ORF">F511_12843</name>
</gene>
<proteinExistence type="predicted"/>
<dbReference type="AlphaFoldDB" id="A0A2Z7CSC4"/>
<evidence type="ECO:0000313" key="2">
    <source>
        <dbReference type="Proteomes" id="UP000250235"/>
    </source>
</evidence>
<keyword evidence="1" id="KW-0378">Hydrolase</keyword>
<dbReference type="EMBL" id="KQ995246">
    <property type="protein sequence ID" value="KZV47574.1"/>
    <property type="molecule type" value="Genomic_DNA"/>
</dbReference>
<reference evidence="1 2" key="1">
    <citation type="journal article" date="2015" name="Proc. Natl. Acad. Sci. U.S.A.">
        <title>The resurrection genome of Boea hygrometrica: A blueprint for survival of dehydration.</title>
        <authorList>
            <person name="Xiao L."/>
            <person name="Yang G."/>
            <person name="Zhang L."/>
            <person name="Yang X."/>
            <person name="Zhao S."/>
            <person name="Ji Z."/>
            <person name="Zhou Q."/>
            <person name="Hu M."/>
            <person name="Wang Y."/>
            <person name="Chen M."/>
            <person name="Xu Y."/>
            <person name="Jin H."/>
            <person name="Xiao X."/>
            <person name="Hu G."/>
            <person name="Bao F."/>
            <person name="Hu Y."/>
            <person name="Wan P."/>
            <person name="Li L."/>
            <person name="Deng X."/>
            <person name="Kuang T."/>
            <person name="Xiang C."/>
            <person name="Zhu J.K."/>
            <person name="Oliver M.J."/>
            <person name="He Y."/>
        </authorList>
    </citation>
    <scope>NUCLEOTIDE SEQUENCE [LARGE SCALE GENOMIC DNA]</scope>
    <source>
        <strain evidence="2">cv. XS01</strain>
    </source>
</reference>
<dbReference type="Proteomes" id="UP000250235">
    <property type="component" value="Unassembled WGS sequence"/>
</dbReference>
<accession>A0A2Z7CSC4</accession>
<dbReference type="GO" id="GO:0004386">
    <property type="term" value="F:helicase activity"/>
    <property type="evidence" value="ECO:0007669"/>
    <property type="project" value="UniProtKB-KW"/>
</dbReference>